<dbReference type="InterPro" id="IPR045851">
    <property type="entry name" value="AMP-bd_C_sf"/>
</dbReference>
<dbReference type="SUPFAM" id="SSF47336">
    <property type="entry name" value="ACP-like"/>
    <property type="match status" value="1"/>
</dbReference>
<keyword evidence="2" id="KW-0596">Phosphopantetheine</keyword>
<dbReference type="Proteomes" id="UP000294508">
    <property type="component" value="Unassembled WGS sequence"/>
</dbReference>
<dbReference type="CDD" id="cd12117">
    <property type="entry name" value="A_NRPS_Srf_like"/>
    <property type="match status" value="1"/>
</dbReference>
<protein>
    <submittedName>
        <fullName evidence="6">Amino acid adenylation domain-containing protein</fullName>
    </submittedName>
</protein>
<dbReference type="SMART" id="SM00823">
    <property type="entry name" value="PKS_PP"/>
    <property type="match status" value="1"/>
</dbReference>
<evidence type="ECO:0000256" key="1">
    <source>
        <dbReference type="ARBA" id="ARBA00001957"/>
    </source>
</evidence>
<dbReference type="Gene3D" id="3.30.559.10">
    <property type="entry name" value="Chloramphenicol acetyltransferase-like domain"/>
    <property type="match status" value="1"/>
</dbReference>
<comment type="cofactor">
    <cofactor evidence="1">
        <name>pantetheine 4'-phosphate</name>
        <dbReference type="ChEBI" id="CHEBI:47942"/>
    </cofactor>
</comment>
<dbReference type="Pfam" id="PF13193">
    <property type="entry name" value="AMP-binding_C"/>
    <property type="match status" value="1"/>
</dbReference>
<evidence type="ECO:0000256" key="2">
    <source>
        <dbReference type="ARBA" id="ARBA00022450"/>
    </source>
</evidence>
<dbReference type="GO" id="GO:0005737">
    <property type="term" value="C:cytoplasm"/>
    <property type="evidence" value="ECO:0007669"/>
    <property type="project" value="TreeGrafter"/>
</dbReference>
<dbReference type="InterPro" id="IPR006162">
    <property type="entry name" value="Ppantetheine_attach_site"/>
</dbReference>
<dbReference type="GO" id="GO:0031177">
    <property type="term" value="F:phosphopantetheine binding"/>
    <property type="evidence" value="ECO:0007669"/>
    <property type="project" value="InterPro"/>
</dbReference>
<dbReference type="PANTHER" id="PTHR45527:SF1">
    <property type="entry name" value="FATTY ACID SYNTHASE"/>
    <property type="match status" value="1"/>
</dbReference>
<feature type="region of interest" description="Disordered" evidence="4">
    <location>
        <begin position="607"/>
        <end position="631"/>
    </location>
</feature>
<dbReference type="InterPro" id="IPR036736">
    <property type="entry name" value="ACP-like_sf"/>
</dbReference>
<dbReference type="GO" id="GO:0044550">
    <property type="term" value="P:secondary metabolite biosynthetic process"/>
    <property type="evidence" value="ECO:0007669"/>
    <property type="project" value="TreeGrafter"/>
</dbReference>
<feature type="domain" description="Carrier" evidence="5">
    <location>
        <begin position="538"/>
        <end position="612"/>
    </location>
</feature>
<dbReference type="SUPFAM" id="SSF52777">
    <property type="entry name" value="CoA-dependent acyltransferases"/>
    <property type="match status" value="2"/>
</dbReference>
<dbReference type="Pfam" id="PF00668">
    <property type="entry name" value="Condensation"/>
    <property type="match status" value="1"/>
</dbReference>
<dbReference type="GO" id="GO:0008610">
    <property type="term" value="P:lipid biosynthetic process"/>
    <property type="evidence" value="ECO:0007669"/>
    <property type="project" value="UniProtKB-ARBA"/>
</dbReference>
<dbReference type="Pfam" id="PF00550">
    <property type="entry name" value="PP-binding"/>
    <property type="match status" value="1"/>
</dbReference>
<dbReference type="Gene3D" id="2.30.38.10">
    <property type="entry name" value="Luciferase, Domain 3"/>
    <property type="match status" value="1"/>
</dbReference>
<dbReference type="InterPro" id="IPR009081">
    <property type="entry name" value="PP-bd_ACP"/>
</dbReference>
<dbReference type="GO" id="GO:0003824">
    <property type="term" value="F:catalytic activity"/>
    <property type="evidence" value="ECO:0007669"/>
    <property type="project" value="InterPro"/>
</dbReference>
<evidence type="ECO:0000313" key="6">
    <source>
        <dbReference type="EMBL" id="TCO15703.1"/>
    </source>
</evidence>
<evidence type="ECO:0000256" key="4">
    <source>
        <dbReference type="SAM" id="MobiDB-lite"/>
    </source>
</evidence>
<dbReference type="InterPro" id="IPR023213">
    <property type="entry name" value="CAT-like_dom_sf"/>
</dbReference>
<dbReference type="SUPFAM" id="SSF56801">
    <property type="entry name" value="Acetyl-CoA synthetase-like"/>
    <property type="match status" value="1"/>
</dbReference>
<dbReference type="InterPro" id="IPR025110">
    <property type="entry name" value="AMP-bd_C"/>
</dbReference>
<organism evidence="6 7">
    <name type="scientific">Kribbella steppae</name>
    <dbReference type="NCBI Taxonomy" id="2512223"/>
    <lineage>
        <taxon>Bacteria</taxon>
        <taxon>Bacillati</taxon>
        <taxon>Actinomycetota</taxon>
        <taxon>Actinomycetes</taxon>
        <taxon>Propionibacteriales</taxon>
        <taxon>Kribbellaceae</taxon>
        <taxon>Kribbella</taxon>
    </lineage>
</organism>
<dbReference type="Pfam" id="PF00501">
    <property type="entry name" value="AMP-binding"/>
    <property type="match status" value="1"/>
</dbReference>
<sequence length="1075" mass="116854">MSQEDIPVIYGSASHQLLWNRTARTYPSNSSIPAQFQARTRERPNALALVDGTRRTTYADLDSHSDELAQRLRDEGVHKEDVVAVCMPRSDTLVLCELAVLKAGGAYLVLDPADSAARIRRQMTSAGATVVVTTLHRPIFRALRSTTVFVKDAWSSPASSPTGRALPQLDARQLAYVSLTSGSQGEPKAVMVEHRSVLRLLFGVEYVELGPDRVLLHAAAPQFDASTFEVWGALVRGGTCVVHRGRAADLQSLAAAIIGQAVDTLWLTSSLFNVVIDEQPHMLQGLRQLLIGGEVVSPRHVYLAQSMLPHTRIVNGYGPTETTTFACCHTLTQRVDPSRSVPIGRPISNTTAYVLRADGSLADVGEPGELFIGGDGVARGYRGHPELTARSFVSDPRAERRDGVMYASGDLARWLPEGLLEFLGRRDSQVKIRGHRAEPADIEVALRQVAGVRDAAVLAVHDRPMGPRLVAYVVVEKGRRVAADDVRSAVRDWLPDALIPATLIKVEALPLTLSGKLDRSALPHPGRERPSVSAEFEQPGTPTERLVIAEMVATLGIDSIGVMDDFFELGGDSLMAAALLARLSRGGIDLDARAIFDHPTARGLAALAAGGEPSRRNAPVPRRSGGGLESHRLSPAQQSILGAIVAHPESATAFTISTEVELREAIDPGVLDQAFRVVQNRQEALRTVMERGRSGWRARVLPSLSRPVPIDVVNLPDIWPASAPSAAPAASTDNGVHIPDPLPIGLDERPLFRASLFNRPDQRPVLRIDAHHVVFDGWSVGLLLSELARAESAITRPMTTPDGPPPFRYRDYVRWRQAWPTQTIVDEELTFWQQHLAGFRQVRFGPDLVYDPRSPRDGAMVVAMSPPGTAAALRHLAARSGTTLFVVMAAAYLAVLRAYSGREDLLISAPVSGRTRPEFDDVIGCFYNSVFLRTNLSGEPSFIQLLGRVRESTLAALAHQHTHISQVAAAIGIDGADRFKFALQDRGSLQLTRAMSPWIDADSIRVHSGAATTRDLHLQAWDLGGRLRLVMRYSQERFEPPTAARILGHYVDFLRLAAGSPGSRLEALTTGMALA</sequence>
<dbReference type="InterPro" id="IPR010071">
    <property type="entry name" value="AA_adenyl_dom"/>
</dbReference>
<dbReference type="Gene3D" id="3.40.50.980">
    <property type="match status" value="2"/>
</dbReference>
<dbReference type="Gene3D" id="1.10.1200.10">
    <property type="entry name" value="ACP-like"/>
    <property type="match status" value="1"/>
</dbReference>
<dbReference type="NCBIfam" id="TIGR01733">
    <property type="entry name" value="AA-adenyl-dom"/>
    <property type="match status" value="1"/>
</dbReference>
<comment type="caution">
    <text evidence="6">The sequence shown here is derived from an EMBL/GenBank/DDBJ whole genome shotgun (WGS) entry which is preliminary data.</text>
</comment>
<dbReference type="InterPro" id="IPR000873">
    <property type="entry name" value="AMP-dep_synth/lig_dom"/>
</dbReference>
<keyword evidence="7" id="KW-1185">Reference proteome</keyword>
<dbReference type="InterPro" id="IPR020806">
    <property type="entry name" value="PKS_PP-bd"/>
</dbReference>
<feature type="region of interest" description="Disordered" evidence="4">
    <location>
        <begin position="519"/>
        <end position="540"/>
    </location>
</feature>
<keyword evidence="3" id="KW-0597">Phosphoprotein</keyword>
<proteinExistence type="predicted"/>
<name>A0A4R2GZY6_9ACTN</name>
<dbReference type="EMBL" id="SLWN01000021">
    <property type="protein sequence ID" value="TCO15703.1"/>
    <property type="molecule type" value="Genomic_DNA"/>
</dbReference>
<dbReference type="Gene3D" id="3.30.559.30">
    <property type="entry name" value="Nonribosomal peptide synthetase, condensation domain"/>
    <property type="match status" value="1"/>
</dbReference>
<reference evidence="6 7" key="1">
    <citation type="journal article" date="2015" name="Stand. Genomic Sci.">
        <title>Genomic Encyclopedia of Bacterial and Archaeal Type Strains, Phase III: the genomes of soil and plant-associated and newly described type strains.</title>
        <authorList>
            <person name="Whitman W.B."/>
            <person name="Woyke T."/>
            <person name="Klenk H.P."/>
            <person name="Zhou Y."/>
            <person name="Lilburn T.G."/>
            <person name="Beck B.J."/>
            <person name="De Vos P."/>
            <person name="Vandamme P."/>
            <person name="Eisen J.A."/>
            <person name="Garrity G."/>
            <person name="Hugenholtz P."/>
            <person name="Kyrpides N.C."/>
        </authorList>
    </citation>
    <scope>NUCLEOTIDE SEQUENCE [LARGE SCALE GENOMIC DNA]</scope>
    <source>
        <strain evidence="6 7">VKM Ac-2572</strain>
    </source>
</reference>
<dbReference type="Gene3D" id="3.30.300.30">
    <property type="match status" value="1"/>
</dbReference>
<dbReference type="GO" id="GO:0043041">
    <property type="term" value="P:amino acid activation for nonribosomal peptide biosynthetic process"/>
    <property type="evidence" value="ECO:0007669"/>
    <property type="project" value="TreeGrafter"/>
</dbReference>
<dbReference type="PROSITE" id="PS00012">
    <property type="entry name" value="PHOSPHOPANTETHEINE"/>
    <property type="match status" value="1"/>
</dbReference>
<dbReference type="AlphaFoldDB" id="A0A4R2GZY6"/>
<dbReference type="PANTHER" id="PTHR45527">
    <property type="entry name" value="NONRIBOSOMAL PEPTIDE SYNTHETASE"/>
    <property type="match status" value="1"/>
</dbReference>
<feature type="compositionally biased region" description="Basic and acidic residues" evidence="4">
    <location>
        <begin position="519"/>
        <end position="530"/>
    </location>
</feature>
<evidence type="ECO:0000256" key="3">
    <source>
        <dbReference type="ARBA" id="ARBA00022553"/>
    </source>
</evidence>
<dbReference type="InterPro" id="IPR001242">
    <property type="entry name" value="Condensation_dom"/>
</dbReference>
<gene>
    <name evidence="6" type="ORF">EV652_12176</name>
</gene>
<dbReference type="PROSITE" id="PS50075">
    <property type="entry name" value="CARRIER"/>
    <property type="match status" value="1"/>
</dbReference>
<evidence type="ECO:0000313" key="7">
    <source>
        <dbReference type="Proteomes" id="UP000294508"/>
    </source>
</evidence>
<dbReference type="RefSeq" id="WP_132215635.1">
    <property type="nucleotide sequence ID" value="NZ_SLWN01000021.1"/>
</dbReference>
<evidence type="ECO:0000259" key="5">
    <source>
        <dbReference type="PROSITE" id="PS50075"/>
    </source>
</evidence>
<dbReference type="OrthoDB" id="9803968at2"/>
<accession>A0A4R2GZY6</accession>